<dbReference type="Gene3D" id="1.50.10.10">
    <property type="match status" value="1"/>
</dbReference>
<sequence length="370" mass="42664">MKTILLVVLFLSIVVGALYGWMKREELSNQTKMREENQTEITEDFIYRWLQNENGMIATYIKNSSQEDEDLVQGREVLAETLGLLMDYALDNEDQTLFNTLYKQLTDYFLEKEGFVNWKLKEDGTSDVSANALIDDIRILDALAMAAENWKTDQYKKTALSISEYLNKKNVVNGIYTDFYDKEYGYASSEISLSYIDIQGMNTLVSQGLLDAEIVAETSQVLIKAPLDHGFYPVSYNVEEKEYIFSDNINLVDQAILAYHYAQVGNRSLEFLTFIKSEMDKRGLIHGMYDRKTKEPTVDYESPAIYGFLILYALEVDEHDLAQALYDRMKEFQVVDKKSEYYGGYSITNGDTHIFDNLIPLLAEQEMKKD</sequence>
<gene>
    <name evidence="1" type="ORF">H9808_06585</name>
</gene>
<dbReference type="SUPFAM" id="SSF48208">
    <property type="entry name" value="Six-hairpin glycosidases"/>
    <property type="match status" value="1"/>
</dbReference>
<evidence type="ECO:0000313" key="2">
    <source>
        <dbReference type="Proteomes" id="UP000824106"/>
    </source>
</evidence>
<reference evidence="1" key="2">
    <citation type="submission" date="2021-04" db="EMBL/GenBank/DDBJ databases">
        <authorList>
            <person name="Gilroy R."/>
        </authorList>
    </citation>
    <scope>NUCLEOTIDE SEQUENCE</scope>
    <source>
        <strain evidence="1">CHK169-4300</strain>
    </source>
</reference>
<proteinExistence type="predicted"/>
<dbReference type="AlphaFoldDB" id="A0A9D2G2Y9"/>
<dbReference type="EMBL" id="DXAZ01000103">
    <property type="protein sequence ID" value="HIZ71415.1"/>
    <property type="molecule type" value="Genomic_DNA"/>
</dbReference>
<dbReference type="GO" id="GO:0005975">
    <property type="term" value="P:carbohydrate metabolic process"/>
    <property type="evidence" value="ECO:0007669"/>
    <property type="project" value="InterPro"/>
</dbReference>
<reference evidence="1" key="1">
    <citation type="journal article" date="2021" name="PeerJ">
        <title>Extensive microbial diversity within the chicken gut microbiome revealed by metagenomics and culture.</title>
        <authorList>
            <person name="Gilroy R."/>
            <person name="Ravi A."/>
            <person name="Getino M."/>
            <person name="Pursley I."/>
            <person name="Horton D.L."/>
            <person name="Alikhan N.F."/>
            <person name="Baker D."/>
            <person name="Gharbi K."/>
            <person name="Hall N."/>
            <person name="Watson M."/>
            <person name="Adriaenssens E.M."/>
            <person name="Foster-Nyarko E."/>
            <person name="Jarju S."/>
            <person name="Secka A."/>
            <person name="Antonio M."/>
            <person name="Oren A."/>
            <person name="Chaudhuri R.R."/>
            <person name="La Ragione R."/>
            <person name="Hildebrand F."/>
            <person name="Pallen M.J."/>
        </authorList>
    </citation>
    <scope>NUCLEOTIDE SEQUENCE</scope>
    <source>
        <strain evidence="1">CHK169-4300</strain>
    </source>
</reference>
<dbReference type="InterPro" id="IPR012341">
    <property type="entry name" value="6hp_glycosidase-like_sf"/>
</dbReference>
<organism evidence="1 2">
    <name type="scientific">Candidatus Atopostipes pullistercoris</name>
    <dbReference type="NCBI Taxonomy" id="2838467"/>
    <lineage>
        <taxon>Bacteria</taxon>
        <taxon>Bacillati</taxon>
        <taxon>Bacillota</taxon>
        <taxon>Bacilli</taxon>
        <taxon>Lactobacillales</taxon>
        <taxon>Carnobacteriaceae</taxon>
        <taxon>Atopostipes</taxon>
    </lineage>
</organism>
<evidence type="ECO:0008006" key="3">
    <source>
        <dbReference type="Google" id="ProtNLM"/>
    </source>
</evidence>
<dbReference type="InterPro" id="IPR008928">
    <property type="entry name" value="6-hairpin_glycosidase_sf"/>
</dbReference>
<accession>A0A9D2G2Y9</accession>
<comment type="caution">
    <text evidence="1">The sequence shown here is derived from an EMBL/GenBank/DDBJ whole genome shotgun (WGS) entry which is preliminary data.</text>
</comment>
<dbReference type="Proteomes" id="UP000824106">
    <property type="component" value="Unassembled WGS sequence"/>
</dbReference>
<protein>
    <recommendedName>
        <fullName evidence="3">Glycosyl hydrolase family 8</fullName>
    </recommendedName>
</protein>
<name>A0A9D2G2Y9_9LACT</name>
<evidence type="ECO:0000313" key="1">
    <source>
        <dbReference type="EMBL" id="HIZ71415.1"/>
    </source>
</evidence>